<dbReference type="Gene3D" id="3.40.50.1110">
    <property type="entry name" value="SGNH hydrolase"/>
    <property type="match status" value="1"/>
</dbReference>
<dbReference type="PANTHER" id="PTHR30383">
    <property type="entry name" value="THIOESTERASE 1/PROTEASE 1/LYSOPHOSPHOLIPASE L1"/>
    <property type="match status" value="1"/>
</dbReference>
<accession>A0A934RG12</accession>
<comment type="caution">
    <text evidence="3">The sequence shown here is derived from an EMBL/GenBank/DDBJ whole genome shotgun (WGS) entry which is preliminary data.</text>
</comment>
<organism evidence="3 4">
    <name type="scientific">Haloferula rosea</name>
    <dbReference type="NCBI Taxonomy" id="490093"/>
    <lineage>
        <taxon>Bacteria</taxon>
        <taxon>Pseudomonadati</taxon>
        <taxon>Verrucomicrobiota</taxon>
        <taxon>Verrucomicrobiia</taxon>
        <taxon>Verrucomicrobiales</taxon>
        <taxon>Verrucomicrobiaceae</taxon>
        <taxon>Haloferula</taxon>
    </lineage>
</organism>
<dbReference type="InterPro" id="IPR051532">
    <property type="entry name" value="Ester_Hydrolysis_Enzymes"/>
</dbReference>
<dbReference type="Pfam" id="PF13472">
    <property type="entry name" value="Lipase_GDSL_2"/>
    <property type="match status" value="1"/>
</dbReference>
<protein>
    <submittedName>
        <fullName evidence="3">SGNH/GDSL hydrolase family protein</fullName>
    </submittedName>
</protein>
<dbReference type="CDD" id="cd00229">
    <property type="entry name" value="SGNH_hydrolase"/>
    <property type="match status" value="1"/>
</dbReference>
<feature type="chain" id="PRO_5036675752" evidence="1">
    <location>
        <begin position="23"/>
        <end position="252"/>
    </location>
</feature>
<keyword evidence="4" id="KW-1185">Reference proteome</keyword>
<gene>
    <name evidence="3" type="ORF">JIN81_15845</name>
</gene>
<evidence type="ECO:0000259" key="2">
    <source>
        <dbReference type="Pfam" id="PF13472"/>
    </source>
</evidence>
<proteinExistence type="predicted"/>
<dbReference type="GO" id="GO:0004622">
    <property type="term" value="F:phosphatidylcholine lysophospholipase activity"/>
    <property type="evidence" value="ECO:0007669"/>
    <property type="project" value="TreeGrafter"/>
</dbReference>
<dbReference type="RefSeq" id="WP_200282116.1">
    <property type="nucleotide sequence ID" value="NZ_JAENII010000014.1"/>
</dbReference>
<dbReference type="EMBL" id="JAENII010000014">
    <property type="protein sequence ID" value="MBK1828506.1"/>
    <property type="molecule type" value="Genomic_DNA"/>
</dbReference>
<dbReference type="AlphaFoldDB" id="A0A934RG12"/>
<keyword evidence="1" id="KW-0732">Signal</keyword>
<name>A0A934RG12_9BACT</name>
<feature type="domain" description="SGNH hydrolase-type esterase" evidence="2">
    <location>
        <begin position="58"/>
        <end position="232"/>
    </location>
</feature>
<evidence type="ECO:0000313" key="3">
    <source>
        <dbReference type="EMBL" id="MBK1828506.1"/>
    </source>
</evidence>
<evidence type="ECO:0000313" key="4">
    <source>
        <dbReference type="Proteomes" id="UP000658278"/>
    </source>
</evidence>
<reference evidence="3" key="1">
    <citation type="submission" date="2021-01" db="EMBL/GenBank/DDBJ databases">
        <title>Modified the classification status of verrucomicrobia.</title>
        <authorList>
            <person name="Feng X."/>
        </authorList>
    </citation>
    <scope>NUCLEOTIDE SEQUENCE</scope>
    <source>
        <strain evidence="3">KCTC 22201</strain>
    </source>
</reference>
<dbReference type="Proteomes" id="UP000658278">
    <property type="component" value="Unassembled WGS sequence"/>
</dbReference>
<dbReference type="PANTHER" id="PTHR30383:SF26">
    <property type="entry name" value="SGNH HYDROLASE-TYPE ESTERASE DOMAIN-CONTAINING PROTEIN"/>
    <property type="match status" value="1"/>
</dbReference>
<dbReference type="InterPro" id="IPR013830">
    <property type="entry name" value="SGNH_hydro"/>
</dbReference>
<feature type="signal peptide" evidence="1">
    <location>
        <begin position="1"/>
        <end position="22"/>
    </location>
</feature>
<dbReference type="SUPFAM" id="SSF52266">
    <property type="entry name" value="SGNH hydrolase"/>
    <property type="match status" value="1"/>
</dbReference>
<keyword evidence="3" id="KW-0378">Hydrolase</keyword>
<dbReference type="InterPro" id="IPR036514">
    <property type="entry name" value="SGNH_hydro_sf"/>
</dbReference>
<evidence type="ECO:0000256" key="1">
    <source>
        <dbReference type="SAM" id="SignalP"/>
    </source>
</evidence>
<sequence length="252" mass="27702">MHSFLRRLASCVSLLLIPVVSAQQGVITPGEASKKQRQTNPAFREVVDDPALPRVLIIGDSISIGYTAGVREKLEGVANVHRIPGNAGHTGMGIENLDKWLDEKNGSWDLIHFNWGLWDLCYRHPESKNQGKRDKVKGTLTHTPEVYARNLEAIVERLEKTGATLIFATTTPVPAGEAGRKVGDDEIYNKAALAVMKKHGIQINDLHAIMADKMDRYGKKPGDVHFKPEGSALLAEAVAKEIQNQLPKTSTE</sequence>